<dbReference type="PANTHER" id="PTHR30390:SF8">
    <property type="entry name" value="SUGAR ISOMERASE (SIS)"/>
    <property type="match status" value="1"/>
</dbReference>
<dbReference type="PROSITE" id="PS51464">
    <property type="entry name" value="SIS"/>
    <property type="match status" value="1"/>
</dbReference>
<dbReference type="PANTHER" id="PTHR30390">
    <property type="entry name" value="SEDOHEPTULOSE 7-PHOSPHATE ISOMERASE / DNAA INITIATOR-ASSOCIATING FACTOR FOR REPLICATION INITIATION"/>
    <property type="match status" value="1"/>
</dbReference>
<dbReference type="InterPro" id="IPR035461">
    <property type="entry name" value="GmhA/DiaA"/>
</dbReference>
<proteinExistence type="predicted"/>
<evidence type="ECO:0000313" key="5">
    <source>
        <dbReference type="Proteomes" id="UP000503251"/>
    </source>
</evidence>
<evidence type="ECO:0000259" key="1">
    <source>
        <dbReference type="PROSITE" id="PS51464"/>
    </source>
</evidence>
<reference evidence="2 5" key="2">
    <citation type="submission" date="2019-04" db="EMBL/GenBank/DDBJ databases">
        <title>Isolation and culture of sulfate reducing bacteria from the cold seep of the South China Sea.</title>
        <authorList>
            <person name="Sun C."/>
            <person name="Liu R."/>
        </authorList>
    </citation>
    <scope>NUCLEOTIDE SEQUENCE [LARGE SCALE GENOMIC DNA]</scope>
    <source>
        <strain evidence="2 5">CS1</strain>
    </source>
</reference>
<dbReference type="InterPro" id="IPR046348">
    <property type="entry name" value="SIS_dom_sf"/>
</dbReference>
<feature type="domain" description="SIS" evidence="1">
    <location>
        <begin position="27"/>
        <end position="187"/>
    </location>
</feature>
<accession>A0A6P1ZKX2</accession>
<keyword evidence="3" id="KW-0413">Isomerase</keyword>
<sequence length="187" mass="20430">MSLTFKRYIDNLRKGLQLLNEDGVLRLTQCLKRAFAENRQVFICGNGGSAANSIHIANDFLYGVGRHLGKGLRVHSLSANPAILTCLANDISYAEIYSEQLRTMAGEGDVLLILSGSGNSPNVLRALETARELGMETAALLGYDGGECLNCCDIPIHIKLDDMQVAEDVQVVVGHLLTRLLQEWSNE</sequence>
<dbReference type="InterPro" id="IPR050099">
    <property type="entry name" value="SIS_GmhA/DiaA_subfam"/>
</dbReference>
<dbReference type="InterPro" id="IPR001347">
    <property type="entry name" value="SIS_dom"/>
</dbReference>
<dbReference type="GO" id="GO:1901135">
    <property type="term" value="P:carbohydrate derivative metabolic process"/>
    <property type="evidence" value="ECO:0007669"/>
    <property type="project" value="InterPro"/>
</dbReference>
<keyword evidence="5" id="KW-1185">Reference proteome</keyword>
<dbReference type="SUPFAM" id="SSF53697">
    <property type="entry name" value="SIS domain"/>
    <property type="match status" value="1"/>
</dbReference>
<dbReference type="Pfam" id="PF13580">
    <property type="entry name" value="SIS_2"/>
    <property type="match status" value="1"/>
</dbReference>
<gene>
    <name evidence="3" type="ORF">DQK91_07690</name>
    <name evidence="2" type="ORF">E8L03_01290</name>
</gene>
<dbReference type="EMBL" id="QMIF01000004">
    <property type="protein sequence ID" value="TVM34703.1"/>
    <property type="molecule type" value="Genomic_DNA"/>
</dbReference>
<evidence type="ECO:0000313" key="4">
    <source>
        <dbReference type="Proteomes" id="UP000434052"/>
    </source>
</evidence>
<dbReference type="Proteomes" id="UP000434052">
    <property type="component" value="Unassembled WGS sequence"/>
</dbReference>
<dbReference type="AlphaFoldDB" id="A0A6P1ZKX2"/>
<evidence type="ECO:0000313" key="2">
    <source>
        <dbReference type="EMBL" id="QJT11199.1"/>
    </source>
</evidence>
<dbReference type="EMBL" id="CP039543">
    <property type="protein sequence ID" value="QJT11199.1"/>
    <property type="molecule type" value="Genomic_DNA"/>
</dbReference>
<organism evidence="3 4">
    <name type="scientific">Oceanidesulfovibrio marinus</name>
    <dbReference type="NCBI Taxonomy" id="370038"/>
    <lineage>
        <taxon>Bacteria</taxon>
        <taxon>Pseudomonadati</taxon>
        <taxon>Thermodesulfobacteriota</taxon>
        <taxon>Desulfovibrionia</taxon>
        <taxon>Desulfovibrionales</taxon>
        <taxon>Desulfovibrionaceae</taxon>
        <taxon>Oceanidesulfovibrio</taxon>
    </lineage>
</organism>
<name>A0A6P1ZKX2_9BACT</name>
<dbReference type="GO" id="GO:0097367">
    <property type="term" value="F:carbohydrate derivative binding"/>
    <property type="evidence" value="ECO:0007669"/>
    <property type="project" value="InterPro"/>
</dbReference>
<dbReference type="GO" id="GO:0016853">
    <property type="term" value="F:isomerase activity"/>
    <property type="evidence" value="ECO:0007669"/>
    <property type="project" value="UniProtKB-KW"/>
</dbReference>
<reference evidence="3 4" key="1">
    <citation type="submission" date="2018-06" db="EMBL/GenBank/DDBJ databases">
        <title>Complete genome of Desulfovibrio marinus P48SEP.</title>
        <authorList>
            <person name="Crispim J.S."/>
            <person name="Vidigal P.M.P."/>
            <person name="Silva L.C.F."/>
            <person name="Araujo L.C."/>
            <person name="Laguardia C.N."/>
            <person name="Dias R.S."/>
            <person name="Sousa M.P."/>
            <person name="Paula S.O."/>
            <person name="Silva C."/>
        </authorList>
    </citation>
    <scope>NUCLEOTIDE SEQUENCE [LARGE SCALE GENOMIC DNA]</scope>
    <source>
        <strain evidence="3 4">P48SEP</strain>
    </source>
</reference>
<dbReference type="CDD" id="cd05006">
    <property type="entry name" value="SIS_GmhA"/>
    <property type="match status" value="1"/>
</dbReference>
<evidence type="ECO:0000313" key="3">
    <source>
        <dbReference type="EMBL" id="TVM34703.1"/>
    </source>
</evidence>
<dbReference type="Proteomes" id="UP000503251">
    <property type="component" value="Chromosome"/>
</dbReference>
<dbReference type="OrthoDB" id="9812992at2"/>
<protein>
    <submittedName>
        <fullName evidence="3">Phosphoheptose isomerase</fullName>
    </submittedName>
    <submittedName>
        <fullName evidence="2">SIS domain-containing protein</fullName>
    </submittedName>
</protein>
<dbReference type="Gene3D" id="3.40.50.10490">
    <property type="entry name" value="Glucose-6-phosphate isomerase like protein, domain 1"/>
    <property type="match status" value="1"/>
</dbReference>